<feature type="region of interest" description="Disordered" evidence="14">
    <location>
        <begin position="43"/>
        <end position="80"/>
    </location>
</feature>
<dbReference type="NCBIfam" id="TIGR03593">
    <property type="entry name" value="yidC_nterm"/>
    <property type="match status" value="1"/>
</dbReference>
<dbReference type="InterPro" id="IPR038221">
    <property type="entry name" value="YidC_periplasmic_sf"/>
</dbReference>
<evidence type="ECO:0000256" key="2">
    <source>
        <dbReference type="ARBA" id="ARBA00010527"/>
    </source>
</evidence>
<evidence type="ECO:0000256" key="5">
    <source>
        <dbReference type="ARBA" id="ARBA00022475"/>
    </source>
</evidence>
<evidence type="ECO:0000256" key="14">
    <source>
        <dbReference type="SAM" id="MobiDB-lite"/>
    </source>
</evidence>
<dbReference type="InterPro" id="IPR047196">
    <property type="entry name" value="YidC_ALB_C"/>
</dbReference>
<keyword evidence="18" id="KW-1185">Reference proteome</keyword>
<evidence type="ECO:0000313" key="17">
    <source>
        <dbReference type="EMBL" id="AKJ69639.1"/>
    </source>
</evidence>
<evidence type="ECO:0000259" key="15">
    <source>
        <dbReference type="Pfam" id="PF02096"/>
    </source>
</evidence>
<evidence type="ECO:0000256" key="8">
    <source>
        <dbReference type="ARBA" id="ARBA00022989"/>
    </source>
</evidence>
<dbReference type="GO" id="GO:0005886">
    <property type="term" value="C:plasma membrane"/>
    <property type="evidence" value="ECO:0007669"/>
    <property type="project" value="UniProtKB-SubCell"/>
</dbReference>
<dbReference type="Pfam" id="PF14849">
    <property type="entry name" value="YidC_periplas"/>
    <property type="match status" value="1"/>
</dbReference>
<dbReference type="CDD" id="cd20070">
    <property type="entry name" value="5TM_YidC_Alb3"/>
    <property type="match status" value="1"/>
</dbReference>
<dbReference type="InterPro" id="IPR001708">
    <property type="entry name" value="YidC/ALB3/OXA1/COX18"/>
</dbReference>
<dbReference type="InterPro" id="IPR028053">
    <property type="entry name" value="Membr_insert_YidC_N"/>
</dbReference>
<dbReference type="InterPro" id="IPR019998">
    <property type="entry name" value="Membr_insert_YidC"/>
</dbReference>
<comment type="similarity">
    <text evidence="2 13">Belongs to the OXA1/ALB3/YidC family. Type 1 subfamily.</text>
</comment>
<proteinExistence type="inferred from homology"/>
<dbReference type="PANTHER" id="PTHR12428:SF65">
    <property type="entry name" value="CYTOCHROME C OXIDASE ASSEMBLY PROTEIN COX18, MITOCHONDRIAL"/>
    <property type="match status" value="1"/>
</dbReference>
<dbReference type="Gene3D" id="2.70.98.90">
    <property type="match status" value="1"/>
</dbReference>
<comment type="subunit">
    <text evidence="13">Interacts with the Sec translocase complex via SecD. Specifically interacts with transmembrane segments of nascent integral membrane proteins during membrane integration.</text>
</comment>
<dbReference type="Proteomes" id="UP000036700">
    <property type="component" value="Chromosome"/>
</dbReference>
<dbReference type="AlphaFoldDB" id="A0A0G3EUD9"/>
<dbReference type="GO" id="GO:0051205">
    <property type="term" value="P:protein insertion into membrane"/>
    <property type="evidence" value="ECO:0007669"/>
    <property type="project" value="TreeGrafter"/>
</dbReference>
<feature type="transmembrane region" description="Helical" evidence="13">
    <location>
        <begin position="436"/>
        <end position="461"/>
    </location>
</feature>
<keyword evidence="8 13" id="KW-1133">Transmembrane helix</keyword>
<evidence type="ECO:0000313" key="18">
    <source>
        <dbReference type="Proteomes" id="UP000036700"/>
    </source>
</evidence>
<keyword evidence="4 13" id="KW-0813">Transport</keyword>
<dbReference type="OrthoDB" id="9780552at2"/>
<keyword evidence="5 13" id="KW-1003">Cell membrane</keyword>
<feature type="domain" description="Membrane insertase YidC/Oxa/ALB C-terminal" evidence="15">
    <location>
        <begin position="371"/>
        <end position="549"/>
    </location>
</feature>
<keyword evidence="9 13" id="KW-0472">Membrane</keyword>
<dbReference type="PATRIC" id="fig|445709.3.peg.3576"/>
<feature type="domain" description="Membrane insertase YidC N-terminal" evidence="16">
    <location>
        <begin position="89"/>
        <end position="360"/>
    </location>
</feature>
<dbReference type="GO" id="GO:0015031">
    <property type="term" value="P:protein transport"/>
    <property type="evidence" value="ECO:0007669"/>
    <property type="project" value="UniProtKB-KW"/>
</dbReference>
<keyword evidence="7 13" id="KW-0653">Protein transport</keyword>
<accession>A0A0G3EUD9</accession>
<evidence type="ECO:0000256" key="9">
    <source>
        <dbReference type="ARBA" id="ARBA00023136"/>
    </source>
</evidence>
<dbReference type="NCBIfam" id="NF002353">
    <property type="entry name" value="PRK01318.1-4"/>
    <property type="match status" value="1"/>
</dbReference>
<dbReference type="STRING" id="445709.ABW99_16915"/>
<dbReference type="NCBIfam" id="NF002352">
    <property type="entry name" value="PRK01318.1-3"/>
    <property type="match status" value="1"/>
</dbReference>
<dbReference type="InterPro" id="IPR028055">
    <property type="entry name" value="YidC/Oxa/ALB_C"/>
</dbReference>
<evidence type="ECO:0000256" key="13">
    <source>
        <dbReference type="HAMAP-Rule" id="MF_01810"/>
    </source>
</evidence>
<feature type="transmembrane region" description="Helical" evidence="13">
    <location>
        <begin position="510"/>
        <end position="535"/>
    </location>
</feature>
<sequence>MDIKRTVLWVIFALSLVMLFDNWQRFHGHPSIFFPTMQDTASSSSAPGGASGANAANGANALPQAGTSTTAAAPGNAPATAAATHGQNLKIQTDLYDLNINTEGGTLTYLALRKWSDKTEPGKHVVLFDQSATHTYLARTGLIGGDFPNHNDIFTVEPGPLTMTGDTLNVRLDSPVKDGVKLVRTYTFKRGSYVIDVQNQVVNTGTKPVSPVLYMELVRDGSQIAGPKFSHSSFTGPAIYTNADKFQKVSFKDIGEDKAHYAKSADNGWIAMVQLYFASAWVPKQGSPRDYYMGKLGPDLYRVGMKEPLGTVAPGATETVDARLFAGPQEEHMLAQIAPGLDLLKDYGWFTILAKPLFWLLSKLHALIGNWGWAIIAVTVILKLVFFPLSAASYKSMARMKVITPRMQALRERHKGDPQKMNAALMELYKTEKVNPFGGCIPIVIQIPVFIALYWVLLSSVEMRGAPWLGWIHDLSAQDPYYILPVLMAVSMFIQTRLNPTPPDPVQAKMMMFMPLVFSFMFLFLPSGLVLYYVVNNILSIAQQWSINRMLGQHKTKKAT</sequence>
<evidence type="ECO:0000256" key="6">
    <source>
        <dbReference type="ARBA" id="ARBA00022692"/>
    </source>
</evidence>
<dbReference type="PRINTS" id="PR00701">
    <property type="entry name" value="60KDINNERMP"/>
</dbReference>
<dbReference type="CDD" id="cd19961">
    <property type="entry name" value="EcYidC-like_peri"/>
    <property type="match status" value="1"/>
</dbReference>
<dbReference type="NCBIfam" id="TIGR03592">
    <property type="entry name" value="yidC_oxa1_cterm"/>
    <property type="match status" value="1"/>
</dbReference>
<evidence type="ECO:0000256" key="1">
    <source>
        <dbReference type="ARBA" id="ARBA00004429"/>
    </source>
</evidence>
<organism evidence="17 18">
    <name type="scientific">Pandoraea thiooxydans</name>
    <dbReference type="NCBI Taxonomy" id="445709"/>
    <lineage>
        <taxon>Bacteria</taxon>
        <taxon>Pseudomonadati</taxon>
        <taxon>Pseudomonadota</taxon>
        <taxon>Betaproteobacteria</taxon>
        <taxon>Burkholderiales</taxon>
        <taxon>Burkholderiaceae</taxon>
        <taxon>Pandoraea</taxon>
    </lineage>
</organism>
<evidence type="ECO:0000256" key="12">
    <source>
        <dbReference type="ARBA" id="ARBA00033342"/>
    </source>
</evidence>
<dbReference type="EMBL" id="CP011568">
    <property type="protein sequence ID" value="AKJ69639.1"/>
    <property type="molecule type" value="Genomic_DNA"/>
</dbReference>
<evidence type="ECO:0000256" key="7">
    <source>
        <dbReference type="ARBA" id="ARBA00022927"/>
    </source>
</evidence>
<reference evidence="18" key="1">
    <citation type="submission" date="2015-06" db="EMBL/GenBank/DDBJ databases">
        <authorList>
            <person name="Lim Y.L."/>
            <person name="Ee R."/>
            <person name="Yong D."/>
            <person name="How K.Y."/>
            <person name="Yin W.F."/>
            <person name="Chan K.G."/>
        </authorList>
    </citation>
    <scope>NUCLEOTIDE SEQUENCE [LARGE SCALE GENOMIC DNA]</scope>
    <source>
        <strain evidence="18">DSM 25325</strain>
    </source>
</reference>
<evidence type="ECO:0000256" key="3">
    <source>
        <dbReference type="ARBA" id="ARBA00015325"/>
    </source>
</evidence>
<comment type="subcellular location">
    <subcellularLocation>
        <location evidence="1">Cell inner membrane</location>
        <topology evidence="1">Multi-pass membrane protein</topology>
    </subcellularLocation>
    <subcellularLocation>
        <location evidence="13">Cell membrane</location>
        <topology evidence="13">Multi-pass membrane protein</topology>
    </subcellularLocation>
</comment>
<dbReference type="RefSeq" id="WP_047215550.1">
    <property type="nucleotide sequence ID" value="NZ_CP011568.3"/>
</dbReference>
<dbReference type="Pfam" id="PF02096">
    <property type="entry name" value="60KD_IMP"/>
    <property type="match status" value="1"/>
</dbReference>
<comment type="function">
    <text evidence="13">Required for the insertion and/or proper folding and/or complex formation of integral membrane proteins into the membrane. Involved in integration of membrane proteins that insert both dependently and independently of the Sec translocase complex, as well as at least some lipoproteins. Aids folding of multispanning membrane proteins.</text>
</comment>
<dbReference type="HAMAP" id="MF_01810">
    <property type="entry name" value="YidC_type1"/>
    <property type="match status" value="1"/>
</dbReference>
<comment type="caution">
    <text evidence="13">Lacks conserved residue(s) required for the propagation of feature annotation.</text>
</comment>
<keyword evidence="6 13" id="KW-0812">Transmembrane</keyword>
<evidence type="ECO:0000259" key="16">
    <source>
        <dbReference type="Pfam" id="PF14849"/>
    </source>
</evidence>
<feature type="transmembrane region" description="Helical" evidence="13">
    <location>
        <begin position="371"/>
        <end position="391"/>
    </location>
</feature>
<evidence type="ECO:0000256" key="4">
    <source>
        <dbReference type="ARBA" id="ARBA00022448"/>
    </source>
</evidence>
<evidence type="ECO:0000256" key="10">
    <source>
        <dbReference type="ARBA" id="ARBA00023186"/>
    </source>
</evidence>
<gene>
    <name evidence="13" type="primary">yidC</name>
    <name evidence="17" type="ORF">ABW99_16915</name>
</gene>
<dbReference type="KEGG" id="ptx:ABW99_16915"/>
<protein>
    <recommendedName>
        <fullName evidence="3 13">Membrane protein insertase YidC</fullName>
    </recommendedName>
    <alternativeName>
        <fullName evidence="12 13">Foldase YidC</fullName>
    </alternativeName>
    <alternativeName>
        <fullName evidence="11 13">Membrane integrase YidC</fullName>
    </alternativeName>
    <alternativeName>
        <fullName evidence="13">Membrane protein YidC</fullName>
    </alternativeName>
</protein>
<name>A0A0G3EUD9_9BURK</name>
<keyword evidence="10 13" id="KW-0143">Chaperone</keyword>
<dbReference type="PANTHER" id="PTHR12428">
    <property type="entry name" value="OXA1"/>
    <property type="match status" value="1"/>
</dbReference>
<dbReference type="PRINTS" id="PR01900">
    <property type="entry name" value="YIDCPROTEIN"/>
</dbReference>
<evidence type="ECO:0000256" key="11">
    <source>
        <dbReference type="ARBA" id="ARBA00033245"/>
    </source>
</evidence>
<dbReference type="GO" id="GO:0032977">
    <property type="term" value="F:membrane insertase activity"/>
    <property type="evidence" value="ECO:0007669"/>
    <property type="project" value="InterPro"/>
</dbReference>